<gene>
    <name evidence="2" type="ORF">FQA47_018196</name>
</gene>
<comment type="caution">
    <text evidence="2">The sequence shown here is derived from an EMBL/GenBank/DDBJ whole genome shotgun (WGS) entry which is preliminary data.</text>
</comment>
<feature type="region of interest" description="Disordered" evidence="1">
    <location>
        <begin position="1"/>
        <end position="48"/>
    </location>
</feature>
<accession>A0A834FRY1</accession>
<feature type="compositionally biased region" description="Basic and acidic residues" evidence="1">
    <location>
        <begin position="32"/>
        <end position="41"/>
    </location>
</feature>
<protein>
    <submittedName>
        <fullName evidence="2">Uncharacterized protein</fullName>
    </submittedName>
</protein>
<sequence length="110" mass="12286">MERRYRRSGWGLAGNRGGRRRSLTGHSSVCESRSRKADRMSDPGSACRRRERTAVVCPIIHTWMLPAGRRAGGGREGVASSPFLRSRPRARQQRFGPFFITGATSPRLAM</sequence>
<organism evidence="2 3">
    <name type="scientific">Oryzias melastigma</name>
    <name type="common">Marine medaka</name>
    <dbReference type="NCBI Taxonomy" id="30732"/>
    <lineage>
        <taxon>Eukaryota</taxon>
        <taxon>Metazoa</taxon>
        <taxon>Chordata</taxon>
        <taxon>Craniata</taxon>
        <taxon>Vertebrata</taxon>
        <taxon>Euteleostomi</taxon>
        <taxon>Actinopterygii</taxon>
        <taxon>Neopterygii</taxon>
        <taxon>Teleostei</taxon>
        <taxon>Neoteleostei</taxon>
        <taxon>Acanthomorphata</taxon>
        <taxon>Ovalentaria</taxon>
        <taxon>Atherinomorphae</taxon>
        <taxon>Beloniformes</taxon>
        <taxon>Adrianichthyidae</taxon>
        <taxon>Oryziinae</taxon>
        <taxon>Oryzias</taxon>
    </lineage>
</organism>
<proteinExistence type="predicted"/>
<name>A0A834FRY1_ORYME</name>
<reference evidence="2" key="1">
    <citation type="journal article" name="BMC Genomics">
        <title>Long-read sequencing and de novo genome assembly of marine medaka (Oryzias melastigma).</title>
        <authorList>
            <person name="Liang P."/>
            <person name="Saqib H.S.A."/>
            <person name="Ni X."/>
            <person name="Shen Y."/>
        </authorList>
    </citation>
    <scope>NUCLEOTIDE SEQUENCE</scope>
    <source>
        <strain evidence="2">Bigg-433</strain>
    </source>
</reference>
<feature type="region of interest" description="Disordered" evidence="1">
    <location>
        <begin position="68"/>
        <end position="87"/>
    </location>
</feature>
<dbReference type="EMBL" id="WKFB01000006">
    <property type="protein sequence ID" value="KAF6739369.1"/>
    <property type="molecule type" value="Genomic_DNA"/>
</dbReference>
<evidence type="ECO:0000313" key="2">
    <source>
        <dbReference type="EMBL" id="KAF6739369.1"/>
    </source>
</evidence>
<evidence type="ECO:0000256" key="1">
    <source>
        <dbReference type="SAM" id="MobiDB-lite"/>
    </source>
</evidence>
<dbReference type="Proteomes" id="UP000646548">
    <property type="component" value="Unassembled WGS sequence"/>
</dbReference>
<dbReference type="AlphaFoldDB" id="A0A834FRY1"/>
<evidence type="ECO:0000313" key="3">
    <source>
        <dbReference type="Proteomes" id="UP000646548"/>
    </source>
</evidence>